<evidence type="ECO:0000259" key="1">
    <source>
        <dbReference type="Pfam" id="PF12680"/>
    </source>
</evidence>
<name>A0A1I2D5D5_9BACL</name>
<keyword evidence="3" id="KW-1185">Reference proteome</keyword>
<sequence length="120" mass="13767">MEIIQIPTVIRKYMDASNKPDPEAFINCFSEDAVVLDEGKKRIGKKEIKKWSDQYHFGANVTLEPKAVKENKDEVIVTCKVEGTYDKTGLPDPLLLDYHFRIVDDKIVSLSIFLNDHKRA</sequence>
<gene>
    <name evidence="2" type="ORF">SAMN04487969_106122</name>
</gene>
<proteinExistence type="predicted"/>
<accession>A0A1I2D5D5</accession>
<dbReference type="Gene3D" id="3.10.450.50">
    <property type="match status" value="1"/>
</dbReference>
<organism evidence="2 3">
    <name type="scientific">Paenibacillus algorifonticola</name>
    <dbReference type="NCBI Taxonomy" id="684063"/>
    <lineage>
        <taxon>Bacteria</taxon>
        <taxon>Bacillati</taxon>
        <taxon>Bacillota</taxon>
        <taxon>Bacilli</taxon>
        <taxon>Bacillales</taxon>
        <taxon>Paenibacillaceae</taxon>
        <taxon>Paenibacillus</taxon>
    </lineage>
</organism>
<dbReference type="Pfam" id="PF12680">
    <property type="entry name" value="SnoaL_2"/>
    <property type="match status" value="1"/>
</dbReference>
<dbReference type="SUPFAM" id="SSF54427">
    <property type="entry name" value="NTF2-like"/>
    <property type="match status" value="1"/>
</dbReference>
<dbReference type="EMBL" id="FONN01000006">
    <property type="protein sequence ID" value="SFE75732.1"/>
    <property type="molecule type" value="Genomic_DNA"/>
</dbReference>
<dbReference type="NCBIfam" id="TIGR02246">
    <property type="entry name" value="SgcJ/EcaC family oxidoreductase"/>
    <property type="match status" value="1"/>
</dbReference>
<reference evidence="3" key="1">
    <citation type="submission" date="2016-10" db="EMBL/GenBank/DDBJ databases">
        <authorList>
            <person name="Varghese N."/>
            <person name="Submissions S."/>
        </authorList>
    </citation>
    <scope>NUCLEOTIDE SEQUENCE [LARGE SCALE GENOMIC DNA]</scope>
    <source>
        <strain evidence="3">CGMCC 1.10223</strain>
    </source>
</reference>
<protein>
    <recommendedName>
        <fullName evidence="1">SnoaL-like domain-containing protein</fullName>
    </recommendedName>
</protein>
<evidence type="ECO:0000313" key="3">
    <source>
        <dbReference type="Proteomes" id="UP000183410"/>
    </source>
</evidence>
<dbReference type="AlphaFoldDB" id="A0A1I2D5D5"/>
<evidence type="ECO:0000313" key="2">
    <source>
        <dbReference type="EMBL" id="SFE75732.1"/>
    </source>
</evidence>
<feature type="domain" description="SnoaL-like" evidence="1">
    <location>
        <begin position="10"/>
        <end position="109"/>
    </location>
</feature>
<dbReference type="RefSeq" id="WP_046231749.1">
    <property type="nucleotide sequence ID" value="NZ_FONN01000006.1"/>
</dbReference>
<dbReference type="InterPro" id="IPR037401">
    <property type="entry name" value="SnoaL-like"/>
</dbReference>
<dbReference type="InterPro" id="IPR011944">
    <property type="entry name" value="Steroid_delta5-4_isomerase"/>
</dbReference>
<dbReference type="InterPro" id="IPR032710">
    <property type="entry name" value="NTF2-like_dom_sf"/>
</dbReference>
<dbReference type="Proteomes" id="UP000183410">
    <property type="component" value="Unassembled WGS sequence"/>
</dbReference>
<dbReference type="OrthoDB" id="8684708at2"/>